<reference evidence="8" key="1">
    <citation type="submission" date="2016-10" db="EMBL/GenBank/DDBJ databases">
        <authorList>
            <person name="Varghese N."/>
            <person name="Submissions S."/>
        </authorList>
    </citation>
    <scope>NUCLEOTIDE SEQUENCE [LARGE SCALE GENOMIC DNA]</scope>
    <source>
        <strain evidence="8">S7</strain>
    </source>
</reference>
<dbReference type="InterPro" id="IPR001029">
    <property type="entry name" value="Flagellin_N"/>
</dbReference>
<dbReference type="GO" id="GO:0009288">
    <property type="term" value="C:bacterial-type flagellum"/>
    <property type="evidence" value="ECO:0007669"/>
    <property type="project" value="UniProtKB-SubCell"/>
</dbReference>
<dbReference type="PANTHER" id="PTHR42792:SF2">
    <property type="entry name" value="FLAGELLIN"/>
    <property type="match status" value="1"/>
</dbReference>
<keyword evidence="4" id="KW-0964">Secreted</keyword>
<dbReference type="Pfam" id="PF00700">
    <property type="entry name" value="Flagellin_C"/>
    <property type="match status" value="1"/>
</dbReference>
<keyword evidence="8" id="KW-1185">Reference proteome</keyword>
<organism evidence="7 8">
    <name type="scientific">Salibacterium halotolerans</name>
    <dbReference type="NCBI Taxonomy" id="1884432"/>
    <lineage>
        <taxon>Bacteria</taxon>
        <taxon>Bacillati</taxon>
        <taxon>Bacillota</taxon>
        <taxon>Bacilli</taxon>
        <taxon>Bacillales</taxon>
        <taxon>Bacillaceae</taxon>
    </lineage>
</organism>
<dbReference type="Pfam" id="PF00669">
    <property type="entry name" value="Flagellin_N"/>
    <property type="match status" value="1"/>
</dbReference>
<evidence type="ECO:0000256" key="2">
    <source>
        <dbReference type="ARBA" id="ARBA00020110"/>
    </source>
</evidence>
<proteinExistence type="inferred from homology"/>
<dbReference type="STRING" id="1884432.SAMN05518683_12346"/>
<evidence type="ECO:0000256" key="1">
    <source>
        <dbReference type="ARBA" id="ARBA00005709"/>
    </source>
</evidence>
<keyword evidence="3 4" id="KW-0975">Bacterial flagellum</keyword>
<evidence type="ECO:0000256" key="4">
    <source>
        <dbReference type="RuleBase" id="RU362073"/>
    </source>
</evidence>
<feature type="domain" description="Flagellin N-terminal" evidence="5">
    <location>
        <begin position="3"/>
        <end position="138"/>
    </location>
</feature>
<feature type="domain" description="Flagellin C-terminal" evidence="6">
    <location>
        <begin position="492"/>
        <end position="577"/>
    </location>
</feature>
<evidence type="ECO:0000259" key="6">
    <source>
        <dbReference type="Pfam" id="PF00700"/>
    </source>
</evidence>
<keyword evidence="7" id="KW-0966">Cell projection</keyword>
<comment type="function">
    <text evidence="4">Flagellin is the subunit protein which polymerizes to form the filaments of bacterial flagella.</text>
</comment>
<accession>A0A1I5WYU1</accession>
<keyword evidence="7" id="KW-0282">Flagellum</keyword>
<dbReference type="OrthoDB" id="9796789at2"/>
<dbReference type="InterPro" id="IPR001492">
    <property type="entry name" value="Flagellin"/>
</dbReference>
<dbReference type="EMBL" id="FOXD01000023">
    <property type="protein sequence ID" value="SFQ24903.1"/>
    <property type="molecule type" value="Genomic_DNA"/>
</dbReference>
<dbReference type="PANTHER" id="PTHR42792">
    <property type="entry name" value="FLAGELLIN"/>
    <property type="match status" value="1"/>
</dbReference>
<dbReference type="RefSeq" id="WP_093338894.1">
    <property type="nucleotide sequence ID" value="NZ_FOXD01000023.1"/>
</dbReference>
<name>A0A1I5WYU1_9BACI</name>
<keyword evidence="7" id="KW-0969">Cilium</keyword>
<dbReference type="SUPFAM" id="SSF64518">
    <property type="entry name" value="Phase 1 flagellin"/>
    <property type="match status" value="1"/>
</dbReference>
<dbReference type="PRINTS" id="PR00207">
    <property type="entry name" value="FLAGELLIN"/>
</dbReference>
<gene>
    <name evidence="7" type="ORF">SAMN05518683_12346</name>
</gene>
<protein>
    <recommendedName>
        <fullName evidence="2 4">Flagellin</fullName>
    </recommendedName>
</protein>
<dbReference type="Proteomes" id="UP000198892">
    <property type="component" value="Unassembled WGS sequence"/>
</dbReference>
<comment type="subcellular location">
    <subcellularLocation>
        <location evidence="4">Secreted</location>
    </subcellularLocation>
    <subcellularLocation>
        <location evidence="4">Bacterial flagellum</location>
    </subcellularLocation>
</comment>
<dbReference type="Gene3D" id="1.20.1330.10">
    <property type="entry name" value="f41 fragment of flagellin, N-terminal domain"/>
    <property type="match status" value="2"/>
</dbReference>
<comment type="similarity">
    <text evidence="1 4">Belongs to the bacterial flagellin family.</text>
</comment>
<dbReference type="InterPro" id="IPR046358">
    <property type="entry name" value="Flagellin_C"/>
</dbReference>
<evidence type="ECO:0000256" key="3">
    <source>
        <dbReference type="ARBA" id="ARBA00023143"/>
    </source>
</evidence>
<dbReference type="GO" id="GO:0005576">
    <property type="term" value="C:extracellular region"/>
    <property type="evidence" value="ECO:0007669"/>
    <property type="project" value="UniProtKB-SubCell"/>
</dbReference>
<evidence type="ECO:0000313" key="8">
    <source>
        <dbReference type="Proteomes" id="UP000198892"/>
    </source>
</evidence>
<dbReference type="AlphaFoldDB" id="A0A1I5WYU1"/>
<evidence type="ECO:0000259" key="5">
    <source>
        <dbReference type="Pfam" id="PF00669"/>
    </source>
</evidence>
<dbReference type="Gene3D" id="3.30.70.2120">
    <property type="match status" value="1"/>
</dbReference>
<sequence length="578" mass="60130">MIINSNIPALNTYNQMSQNRSDMQDSMEKLSSGQRINSAADDAAGLAISEKMRGQIRGLDQASRNSQDAISMIQTAEGALSETHSILQRTRELAVQASNDTNTETDRGEIQKEVNQLTSEINRIGNTTEFNTQSLLKGDGQSNLDKTGLVDDVTLQNGAAKQTTEASKTTTITGAASENASISINLGGQDLTVNFEANDSNSDVEAGTGYNVQSNSASVDVSGTPSTDNTAAGARDALQKVIDSNEVLKGNYEVSGSGSDITVSAVKGGDFEGQAGNGSIADSTVTQGTGTSLAQTVTQNETGSTTAAQSASTSIDFSGVTSDSAVKDLAGTGMTINGQQVEFYNANEGEYNGDATGVNISNAIGASNRSESLVDNISSQLGSELEGVNVKEGGSASELAIEAKEGGVDGNNISVTDGGKQEAFQATFQVGANNGQSMTIEVNDMRANALGLTGEAGEEGFSESNNVTNGTNNNTVEAALDLTSSESASKAIETISSAIEQVSSQRSNLGSFQNRLDHTINNLETSSENLSSAESRIRDVDMAKEMMEQTRASTLAQASQSMLAQANQQPQQVLQLLQ</sequence>
<evidence type="ECO:0000313" key="7">
    <source>
        <dbReference type="EMBL" id="SFQ24903.1"/>
    </source>
</evidence>
<dbReference type="GO" id="GO:0005198">
    <property type="term" value="F:structural molecule activity"/>
    <property type="evidence" value="ECO:0007669"/>
    <property type="project" value="UniProtKB-UniRule"/>
</dbReference>